<evidence type="ECO:0000256" key="4">
    <source>
        <dbReference type="SAM" id="MobiDB-lite"/>
    </source>
</evidence>
<protein>
    <recommendedName>
        <fullName evidence="7">Mitochondrial transcription termination factor</fullName>
    </recommendedName>
</protein>
<accession>A0A1Y1HW06</accession>
<proteinExistence type="inferred from homology"/>
<gene>
    <name evidence="5" type="ORF">KFL_000790040</name>
</gene>
<evidence type="ECO:0000313" key="6">
    <source>
        <dbReference type="Proteomes" id="UP000054558"/>
    </source>
</evidence>
<reference evidence="5 6" key="1">
    <citation type="journal article" date="2014" name="Nat. Commun.">
        <title>Klebsormidium flaccidum genome reveals primary factors for plant terrestrial adaptation.</title>
        <authorList>
            <person name="Hori K."/>
            <person name="Maruyama F."/>
            <person name="Fujisawa T."/>
            <person name="Togashi T."/>
            <person name="Yamamoto N."/>
            <person name="Seo M."/>
            <person name="Sato S."/>
            <person name="Yamada T."/>
            <person name="Mori H."/>
            <person name="Tajima N."/>
            <person name="Moriyama T."/>
            <person name="Ikeuchi M."/>
            <person name="Watanabe M."/>
            <person name="Wada H."/>
            <person name="Kobayashi K."/>
            <person name="Saito M."/>
            <person name="Masuda T."/>
            <person name="Sasaki-Sekimoto Y."/>
            <person name="Mashiguchi K."/>
            <person name="Awai K."/>
            <person name="Shimojima M."/>
            <person name="Masuda S."/>
            <person name="Iwai M."/>
            <person name="Nobusawa T."/>
            <person name="Narise T."/>
            <person name="Kondo S."/>
            <person name="Saito H."/>
            <person name="Sato R."/>
            <person name="Murakawa M."/>
            <person name="Ihara Y."/>
            <person name="Oshima-Yamada Y."/>
            <person name="Ohtaka K."/>
            <person name="Satoh M."/>
            <person name="Sonobe K."/>
            <person name="Ishii M."/>
            <person name="Ohtani R."/>
            <person name="Kanamori-Sato M."/>
            <person name="Honoki R."/>
            <person name="Miyazaki D."/>
            <person name="Mochizuki H."/>
            <person name="Umetsu J."/>
            <person name="Higashi K."/>
            <person name="Shibata D."/>
            <person name="Kamiya Y."/>
            <person name="Sato N."/>
            <person name="Nakamura Y."/>
            <person name="Tabata S."/>
            <person name="Ida S."/>
            <person name="Kurokawa K."/>
            <person name="Ohta H."/>
        </authorList>
    </citation>
    <scope>NUCLEOTIDE SEQUENCE [LARGE SCALE GENOMIC DNA]</scope>
    <source>
        <strain evidence="5 6">NIES-2285</strain>
    </source>
</reference>
<dbReference type="OrthoDB" id="637682at2759"/>
<evidence type="ECO:0000256" key="3">
    <source>
        <dbReference type="ARBA" id="ARBA00022946"/>
    </source>
</evidence>
<name>A0A1Y1HW06_KLENI</name>
<dbReference type="Gene3D" id="1.25.70.10">
    <property type="entry name" value="Transcription termination factor 3, mitochondrial"/>
    <property type="match status" value="1"/>
</dbReference>
<comment type="similarity">
    <text evidence="1">Belongs to the mTERF family.</text>
</comment>
<dbReference type="GO" id="GO:0003676">
    <property type="term" value="F:nucleic acid binding"/>
    <property type="evidence" value="ECO:0007669"/>
    <property type="project" value="InterPro"/>
</dbReference>
<organism evidence="5 6">
    <name type="scientific">Klebsormidium nitens</name>
    <name type="common">Green alga</name>
    <name type="synonym">Ulothrix nitens</name>
    <dbReference type="NCBI Taxonomy" id="105231"/>
    <lineage>
        <taxon>Eukaryota</taxon>
        <taxon>Viridiplantae</taxon>
        <taxon>Streptophyta</taxon>
        <taxon>Klebsormidiophyceae</taxon>
        <taxon>Klebsormidiales</taxon>
        <taxon>Klebsormidiaceae</taxon>
        <taxon>Klebsormidium</taxon>
    </lineage>
</organism>
<evidence type="ECO:0000313" key="5">
    <source>
        <dbReference type="EMBL" id="GAQ81379.1"/>
    </source>
</evidence>
<dbReference type="OMA" id="ERFCKRW"/>
<keyword evidence="6" id="KW-1185">Reference proteome</keyword>
<dbReference type="SMART" id="SM00733">
    <property type="entry name" value="Mterf"/>
    <property type="match status" value="5"/>
</dbReference>
<dbReference type="EMBL" id="DF237028">
    <property type="protein sequence ID" value="GAQ81379.1"/>
    <property type="molecule type" value="Genomic_DNA"/>
</dbReference>
<keyword evidence="3" id="KW-0809">Transit peptide</keyword>
<dbReference type="InterPro" id="IPR003690">
    <property type="entry name" value="MTERF"/>
</dbReference>
<keyword evidence="2" id="KW-0805">Transcription regulation</keyword>
<dbReference type="PANTHER" id="PTHR13068">
    <property type="entry name" value="CGI-12 PROTEIN-RELATED"/>
    <property type="match status" value="1"/>
</dbReference>
<feature type="region of interest" description="Disordered" evidence="4">
    <location>
        <begin position="103"/>
        <end position="130"/>
    </location>
</feature>
<dbReference type="STRING" id="105231.A0A1Y1HW06"/>
<keyword evidence="2" id="KW-0806">Transcription termination</keyword>
<evidence type="ECO:0000256" key="1">
    <source>
        <dbReference type="ARBA" id="ARBA00007692"/>
    </source>
</evidence>
<dbReference type="AlphaFoldDB" id="A0A1Y1HW06"/>
<dbReference type="Proteomes" id="UP000054558">
    <property type="component" value="Unassembled WGS sequence"/>
</dbReference>
<sequence>MALSKLHYGHLPVVSPPSCPCSNVYTKTRASWNVFAQFPVTTPGLLCILKSCSKDESTLVVEHQRGLHWGQRSWCAAAGRLAGDTAVLVDTRETDGSLQELQLPHIDDGTPESDPFKKGQSRGRGSLKEAWERKRALRQSLREAGVQAAPTEKLLRSTRRVGDHARARLQFWELEGPHVGAGGGAAVEGHPWLLTCDYHEMLAIRGCLLAHGVSLRRNAKLLKYALEHGPNNVERLLLLLEELGVSDITRVVHTYPRLLGLRSEDVAAKVAFLRDLGLDACRLGQLFQSQPRFIYPSLATMQSKVAFLVSMGFSQAQAAVVISRYPLALGCDLHSHFPRIQQLFEEYGFSHADFLYVVERSPGVLLSRVDANLRPKLAFFRARGLSPLQLVAMVKAYPTLLGKNLHSALQPKVEYLVGPMERDISELVVYAAVLGYSMARLRRRQEAVAQYGITCSLSTMLSRTDAQFAQFIARVSRQTYEAKMAGVRRVHQQQQQQQPQRRSALDRVALADFELPVYKMHRGDGQLKWPAR</sequence>
<dbReference type="PANTHER" id="PTHR13068:SF236">
    <property type="entry name" value="OS02G0749800 PROTEIN"/>
    <property type="match status" value="1"/>
</dbReference>
<dbReference type="GO" id="GO:0006353">
    <property type="term" value="P:DNA-templated transcription termination"/>
    <property type="evidence" value="ECO:0007669"/>
    <property type="project" value="UniProtKB-KW"/>
</dbReference>
<evidence type="ECO:0008006" key="7">
    <source>
        <dbReference type="Google" id="ProtNLM"/>
    </source>
</evidence>
<evidence type="ECO:0000256" key="2">
    <source>
        <dbReference type="ARBA" id="ARBA00022472"/>
    </source>
</evidence>
<keyword evidence="2" id="KW-0804">Transcription</keyword>
<dbReference type="Pfam" id="PF02536">
    <property type="entry name" value="mTERF"/>
    <property type="match status" value="1"/>
</dbReference>
<dbReference type="InterPro" id="IPR038538">
    <property type="entry name" value="MTERF_sf"/>
</dbReference>